<sequence>MNQIDTGKFIASCRKEKGLTQAQLAEKLNITDRAVSKWETGKCMPDSSIMLELCSILGVTVNELLSGERINMNNYEEKVSENLIELKKQNEDSFNISKLLSIAFSASIGIAILVCIICDFANSGKFTWSPIVLASCLIGWGITIPMILLGKKGIKTALILLTVLILPYLFTLSALIGVKELFHIGAVMAVISIAFIWVIYILFTRFTARKFLATGITFIVALPFMLIINTSLWFMLGQAVVDIWDLLSAFCIVIVGVACIVYDRKAMKTI</sequence>
<reference evidence="4 5" key="1">
    <citation type="submission" date="2016-10" db="EMBL/GenBank/DDBJ databases">
        <authorList>
            <person name="de Groot N.N."/>
        </authorList>
    </citation>
    <scope>NUCLEOTIDE SEQUENCE [LARGE SCALE GENOMIC DNA]</scope>
    <source>
        <strain evidence="4 5">AR40</strain>
    </source>
</reference>
<keyword evidence="2" id="KW-1133">Transmembrane helix</keyword>
<accession>A0A1H9UEQ3</accession>
<feature type="transmembrane region" description="Helical" evidence="2">
    <location>
        <begin position="99"/>
        <end position="122"/>
    </location>
</feature>
<feature type="transmembrane region" description="Helical" evidence="2">
    <location>
        <begin position="157"/>
        <end position="176"/>
    </location>
</feature>
<organism evidence="4 5">
    <name type="scientific">Butyrivibrio fibrisolvens</name>
    <dbReference type="NCBI Taxonomy" id="831"/>
    <lineage>
        <taxon>Bacteria</taxon>
        <taxon>Bacillati</taxon>
        <taxon>Bacillota</taxon>
        <taxon>Clostridia</taxon>
        <taxon>Lachnospirales</taxon>
        <taxon>Lachnospiraceae</taxon>
        <taxon>Butyrivibrio</taxon>
    </lineage>
</organism>
<feature type="domain" description="HTH cro/C1-type" evidence="3">
    <location>
        <begin position="10"/>
        <end position="64"/>
    </location>
</feature>
<keyword evidence="1" id="KW-0238">DNA-binding</keyword>
<proteinExistence type="predicted"/>
<keyword evidence="2" id="KW-0472">Membrane</keyword>
<dbReference type="PROSITE" id="PS50943">
    <property type="entry name" value="HTH_CROC1"/>
    <property type="match status" value="1"/>
</dbReference>
<dbReference type="GO" id="GO:0003677">
    <property type="term" value="F:DNA binding"/>
    <property type="evidence" value="ECO:0007669"/>
    <property type="project" value="UniProtKB-KW"/>
</dbReference>
<dbReference type="InterPro" id="IPR001387">
    <property type="entry name" value="Cro/C1-type_HTH"/>
</dbReference>
<evidence type="ECO:0000313" key="5">
    <source>
        <dbReference type="Proteomes" id="UP000182584"/>
    </source>
</evidence>
<dbReference type="Proteomes" id="UP000182584">
    <property type="component" value="Unassembled WGS sequence"/>
</dbReference>
<dbReference type="RefSeq" id="WP_074757041.1">
    <property type="nucleotide sequence ID" value="NZ_FOGJ01000018.1"/>
</dbReference>
<dbReference type="InterPro" id="IPR010982">
    <property type="entry name" value="Lambda_DNA-bd_dom_sf"/>
</dbReference>
<evidence type="ECO:0000259" key="3">
    <source>
        <dbReference type="PROSITE" id="PS50943"/>
    </source>
</evidence>
<dbReference type="SUPFAM" id="SSF47413">
    <property type="entry name" value="lambda repressor-like DNA-binding domains"/>
    <property type="match status" value="1"/>
</dbReference>
<dbReference type="Pfam" id="PF01381">
    <property type="entry name" value="HTH_3"/>
    <property type="match status" value="1"/>
</dbReference>
<feature type="transmembrane region" description="Helical" evidence="2">
    <location>
        <begin position="128"/>
        <end position="150"/>
    </location>
</feature>
<dbReference type="CDD" id="cd00093">
    <property type="entry name" value="HTH_XRE"/>
    <property type="match status" value="1"/>
</dbReference>
<dbReference type="AlphaFoldDB" id="A0A1H9UEQ3"/>
<evidence type="ECO:0000256" key="1">
    <source>
        <dbReference type="ARBA" id="ARBA00023125"/>
    </source>
</evidence>
<evidence type="ECO:0000313" key="4">
    <source>
        <dbReference type="EMBL" id="SES07829.1"/>
    </source>
</evidence>
<evidence type="ECO:0000256" key="2">
    <source>
        <dbReference type="SAM" id="Phobius"/>
    </source>
</evidence>
<dbReference type="PANTHER" id="PTHR46558">
    <property type="entry name" value="TRACRIPTIONAL REGULATORY PROTEIN-RELATED-RELATED"/>
    <property type="match status" value="1"/>
</dbReference>
<dbReference type="OrthoDB" id="9813152at2"/>
<gene>
    <name evidence="4" type="ORF">SAMN04487884_11854</name>
</gene>
<feature type="transmembrane region" description="Helical" evidence="2">
    <location>
        <begin position="215"/>
        <end position="237"/>
    </location>
</feature>
<name>A0A1H9UEQ3_BUTFI</name>
<dbReference type="SMART" id="SM00530">
    <property type="entry name" value="HTH_XRE"/>
    <property type="match status" value="1"/>
</dbReference>
<feature type="transmembrane region" description="Helical" evidence="2">
    <location>
        <begin position="243"/>
        <end position="262"/>
    </location>
</feature>
<keyword evidence="2" id="KW-0812">Transmembrane</keyword>
<protein>
    <submittedName>
        <fullName evidence="4">Transcriptional regulator, contains XRE-family HTH domain</fullName>
    </submittedName>
</protein>
<feature type="transmembrane region" description="Helical" evidence="2">
    <location>
        <begin position="182"/>
        <end position="203"/>
    </location>
</feature>
<dbReference type="PANTHER" id="PTHR46558:SF3">
    <property type="entry name" value="TRANSCRIPTIONAL REGULATOR"/>
    <property type="match status" value="1"/>
</dbReference>
<dbReference type="EMBL" id="FOGJ01000018">
    <property type="protein sequence ID" value="SES07829.1"/>
    <property type="molecule type" value="Genomic_DNA"/>
</dbReference>
<dbReference type="Gene3D" id="1.10.260.40">
    <property type="entry name" value="lambda repressor-like DNA-binding domains"/>
    <property type="match status" value="1"/>
</dbReference>